<dbReference type="RefSeq" id="WP_203367598.1">
    <property type="nucleotide sequence ID" value="NZ_WSFT01000053.1"/>
</dbReference>
<dbReference type="InterPro" id="IPR021320">
    <property type="entry name" value="DUF2905"/>
</dbReference>
<keyword evidence="3" id="KW-1185">Reference proteome</keyword>
<comment type="caution">
    <text evidence="2">The sequence shown here is derived from an EMBL/GenBank/DDBJ whole genome shotgun (WGS) entry which is preliminary data.</text>
</comment>
<keyword evidence="1" id="KW-1133">Transmembrane helix</keyword>
<dbReference type="AlphaFoldDB" id="A0A942Z8D4"/>
<accession>A0A942Z8D4</accession>
<evidence type="ECO:0000313" key="2">
    <source>
        <dbReference type="EMBL" id="MBS4539677.1"/>
    </source>
</evidence>
<dbReference type="Pfam" id="PF11146">
    <property type="entry name" value="DUF2905"/>
    <property type="match status" value="1"/>
</dbReference>
<feature type="transmembrane region" description="Helical" evidence="1">
    <location>
        <begin position="46"/>
        <end position="67"/>
    </location>
</feature>
<evidence type="ECO:0000256" key="1">
    <source>
        <dbReference type="SAM" id="Phobius"/>
    </source>
</evidence>
<name>A0A942Z8D4_9FIRM</name>
<dbReference type="PANTHER" id="PTHR36443">
    <property type="entry name" value="BSR5223 PROTEIN"/>
    <property type="match status" value="1"/>
</dbReference>
<reference evidence="2" key="1">
    <citation type="submission" date="2019-12" db="EMBL/GenBank/DDBJ databases">
        <title>Clostridiaceae gen. nov. sp. nov., isolated from sediment in Xinjiang, China.</title>
        <authorList>
            <person name="Zhang R."/>
        </authorList>
    </citation>
    <scope>NUCLEOTIDE SEQUENCE</scope>
    <source>
        <strain evidence="2">D2Q-11</strain>
    </source>
</reference>
<proteinExistence type="predicted"/>
<sequence>MYDIGRTIITIGFIIIIIGIIVSIGSKLGLGKLPGDIVIKKGNFTFFFPVITSIVLSIILTVILNIIRKFF</sequence>
<feature type="transmembrane region" description="Helical" evidence="1">
    <location>
        <begin position="7"/>
        <end position="26"/>
    </location>
</feature>
<gene>
    <name evidence="2" type="ORF">GOQ27_14480</name>
</gene>
<keyword evidence="1" id="KW-0472">Membrane</keyword>
<protein>
    <submittedName>
        <fullName evidence="2">DUF2905 domain-containing protein</fullName>
    </submittedName>
</protein>
<organism evidence="2 3">
    <name type="scientific">Anaeromonas frigoriresistens</name>
    <dbReference type="NCBI Taxonomy" id="2683708"/>
    <lineage>
        <taxon>Bacteria</taxon>
        <taxon>Bacillati</taxon>
        <taxon>Bacillota</taxon>
        <taxon>Tissierellia</taxon>
        <taxon>Tissierellales</taxon>
        <taxon>Thermohalobacteraceae</taxon>
        <taxon>Anaeromonas</taxon>
    </lineage>
</organism>
<dbReference type="PANTHER" id="PTHR36443:SF1">
    <property type="entry name" value="BSR5223 PROTEIN"/>
    <property type="match status" value="1"/>
</dbReference>
<keyword evidence="1" id="KW-0812">Transmembrane</keyword>
<dbReference type="EMBL" id="WSFT01000053">
    <property type="protein sequence ID" value="MBS4539677.1"/>
    <property type="molecule type" value="Genomic_DNA"/>
</dbReference>
<dbReference type="Proteomes" id="UP000724672">
    <property type="component" value="Unassembled WGS sequence"/>
</dbReference>
<evidence type="ECO:0000313" key="3">
    <source>
        <dbReference type="Proteomes" id="UP000724672"/>
    </source>
</evidence>